<protein>
    <submittedName>
        <fullName evidence="2">Uncharacterized protein</fullName>
    </submittedName>
</protein>
<accession>A0ABQ8IRF6</accession>
<organism evidence="2 3">
    <name type="scientific">Dermatophagoides pteronyssinus</name>
    <name type="common">European house dust mite</name>
    <dbReference type="NCBI Taxonomy" id="6956"/>
    <lineage>
        <taxon>Eukaryota</taxon>
        <taxon>Metazoa</taxon>
        <taxon>Ecdysozoa</taxon>
        <taxon>Arthropoda</taxon>
        <taxon>Chelicerata</taxon>
        <taxon>Arachnida</taxon>
        <taxon>Acari</taxon>
        <taxon>Acariformes</taxon>
        <taxon>Sarcoptiformes</taxon>
        <taxon>Astigmata</taxon>
        <taxon>Psoroptidia</taxon>
        <taxon>Analgoidea</taxon>
        <taxon>Pyroglyphidae</taxon>
        <taxon>Dermatophagoidinae</taxon>
        <taxon>Dermatophagoides</taxon>
    </lineage>
</organism>
<dbReference type="Proteomes" id="UP000887458">
    <property type="component" value="Unassembled WGS sequence"/>
</dbReference>
<sequence length="64" mass="7161">MKIAGKKRQHEGPEISENPFTETRHKYSPIFSSRTLRNSPIIGSLLRNHSYCIDVSLPPGLPSA</sequence>
<name>A0ABQ8IRF6_DERPT</name>
<reference evidence="2 3" key="2">
    <citation type="journal article" date="2022" name="Mol. Biol. Evol.">
        <title>Comparative Genomics Reveals Insights into the Divergent Evolution of Astigmatic Mites and Household Pest Adaptations.</title>
        <authorList>
            <person name="Xiong Q."/>
            <person name="Wan A.T."/>
            <person name="Liu X."/>
            <person name="Fung C.S."/>
            <person name="Xiao X."/>
            <person name="Malainual N."/>
            <person name="Hou J."/>
            <person name="Wang L."/>
            <person name="Wang M."/>
            <person name="Yang K.Y."/>
            <person name="Cui Y."/>
            <person name="Leung E.L."/>
            <person name="Nong W."/>
            <person name="Shin S.K."/>
            <person name="Au S.W."/>
            <person name="Jeong K.Y."/>
            <person name="Chew F.T."/>
            <person name="Hui J.H."/>
            <person name="Leung T.F."/>
            <person name="Tungtrongchitr A."/>
            <person name="Zhong N."/>
            <person name="Liu Z."/>
            <person name="Tsui S.K."/>
        </authorList>
    </citation>
    <scope>NUCLEOTIDE SEQUENCE [LARGE SCALE GENOMIC DNA]</scope>
    <source>
        <strain evidence="2">Derp</strain>
    </source>
</reference>
<feature type="region of interest" description="Disordered" evidence="1">
    <location>
        <begin position="1"/>
        <end position="28"/>
    </location>
</feature>
<dbReference type="EMBL" id="NJHN03000128">
    <property type="protein sequence ID" value="KAH9412767.1"/>
    <property type="molecule type" value="Genomic_DNA"/>
</dbReference>
<proteinExistence type="predicted"/>
<evidence type="ECO:0000313" key="3">
    <source>
        <dbReference type="Proteomes" id="UP000887458"/>
    </source>
</evidence>
<evidence type="ECO:0000313" key="2">
    <source>
        <dbReference type="EMBL" id="KAH9412767.1"/>
    </source>
</evidence>
<evidence type="ECO:0000256" key="1">
    <source>
        <dbReference type="SAM" id="MobiDB-lite"/>
    </source>
</evidence>
<keyword evidence="3" id="KW-1185">Reference proteome</keyword>
<gene>
    <name evidence="2" type="ORF">DERP_009748</name>
</gene>
<reference evidence="2 3" key="1">
    <citation type="journal article" date="2018" name="J. Allergy Clin. Immunol.">
        <title>High-quality assembly of Dermatophagoides pteronyssinus genome and transcriptome reveals a wide range of novel allergens.</title>
        <authorList>
            <person name="Liu X.Y."/>
            <person name="Yang K.Y."/>
            <person name="Wang M.Q."/>
            <person name="Kwok J.S."/>
            <person name="Zeng X."/>
            <person name="Yang Z."/>
            <person name="Xiao X.J."/>
            <person name="Lau C.P."/>
            <person name="Li Y."/>
            <person name="Huang Z.M."/>
            <person name="Ba J.G."/>
            <person name="Yim A.K."/>
            <person name="Ouyang C.Y."/>
            <person name="Ngai S.M."/>
            <person name="Chan T.F."/>
            <person name="Leung E.L."/>
            <person name="Liu L."/>
            <person name="Liu Z.G."/>
            <person name="Tsui S.K."/>
        </authorList>
    </citation>
    <scope>NUCLEOTIDE SEQUENCE [LARGE SCALE GENOMIC DNA]</scope>
    <source>
        <strain evidence="2">Derp</strain>
    </source>
</reference>
<comment type="caution">
    <text evidence="2">The sequence shown here is derived from an EMBL/GenBank/DDBJ whole genome shotgun (WGS) entry which is preliminary data.</text>
</comment>